<feature type="chain" id="PRO_5020750304" description="Thrombospondin type 3 repeat-containing protein" evidence="1">
    <location>
        <begin position="25"/>
        <end position="86"/>
    </location>
</feature>
<dbReference type="AlphaFoldDB" id="A0A4R2LML7"/>
<comment type="caution">
    <text evidence="2">The sequence shown here is derived from an EMBL/GenBank/DDBJ whole genome shotgun (WGS) entry which is preliminary data.</text>
</comment>
<evidence type="ECO:0000313" key="3">
    <source>
        <dbReference type="Proteomes" id="UP000295711"/>
    </source>
</evidence>
<dbReference type="RefSeq" id="WP_132091021.1">
    <property type="nucleotide sequence ID" value="NZ_JANKAQ010000007.1"/>
</dbReference>
<evidence type="ECO:0000256" key="1">
    <source>
        <dbReference type="SAM" id="SignalP"/>
    </source>
</evidence>
<keyword evidence="3" id="KW-1185">Reference proteome</keyword>
<dbReference type="OrthoDB" id="2068526at2"/>
<sequence length="86" mass="9033">MKKMLTGVMTAALVFMVGVTTTFASGWGCGRHFTDVNGDGLCDCSGNVCQYVDADKDGVCDNYAGRVGTMGGTGRGQGHHQGCHRR</sequence>
<keyword evidence="1" id="KW-0732">Signal</keyword>
<feature type="signal peptide" evidence="1">
    <location>
        <begin position="1"/>
        <end position="24"/>
    </location>
</feature>
<name>A0A4R2LML7_9FIRM</name>
<evidence type="ECO:0008006" key="4">
    <source>
        <dbReference type="Google" id="ProtNLM"/>
    </source>
</evidence>
<reference evidence="2 3" key="1">
    <citation type="submission" date="2019-03" db="EMBL/GenBank/DDBJ databases">
        <title>Genomic Encyclopedia of Type Strains, Phase IV (KMG-IV): sequencing the most valuable type-strain genomes for metagenomic binning, comparative biology and taxonomic classification.</title>
        <authorList>
            <person name="Goeker M."/>
        </authorList>
    </citation>
    <scope>NUCLEOTIDE SEQUENCE [LARGE SCALE GENOMIC DNA]</scope>
    <source>
        <strain evidence="2 3">DSM 28559</strain>
    </source>
</reference>
<protein>
    <recommendedName>
        <fullName evidence="4">Thrombospondin type 3 repeat-containing protein</fullName>
    </recommendedName>
</protein>
<evidence type="ECO:0000313" key="2">
    <source>
        <dbReference type="EMBL" id="TCO84855.1"/>
    </source>
</evidence>
<accession>A0A4R2LML7</accession>
<dbReference type="EMBL" id="SLXA01000005">
    <property type="protein sequence ID" value="TCO84855.1"/>
    <property type="molecule type" value="Genomic_DNA"/>
</dbReference>
<organism evidence="2 3">
    <name type="scientific">Frisingicoccus caecimuris</name>
    <dbReference type="NCBI Taxonomy" id="1796636"/>
    <lineage>
        <taxon>Bacteria</taxon>
        <taxon>Bacillati</taxon>
        <taxon>Bacillota</taxon>
        <taxon>Clostridia</taxon>
        <taxon>Lachnospirales</taxon>
        <taxon>Lachnospiraceae</taxon>
        <taxon>Frisingicoccus</taxon>
    </lineage>
</organism>
<proteinExistence type="predicted"/>
<gene>
    <name evidence="2" type="ORF">EV212_105122</name>
</gene>
<dbReference type="Proteomes" id="UP000295711">
    <property type="component" value="Unassembled WGS sequence"/>
</dbReference>